<evidence type="ECO:0000313" key="4">
    <source>
        <dbReference type="Proteomes" id="UP001589896"/>
    </source>
</evidence>
<dbReference type="EMBL" id="JBHLTG010000008">
    <property type="protein sequence ID" value="MFC0681603.1"/>
    <property type="molecule type" value="Genomic_DNA"/>
</dbReference>
<reference evidence="3 4" key="1">
    <citation type="submission" date="2024-09" db="EMBL/GenBank/DDBJ databases">
        <authorList>
            <person name="Sun Q."/>
            <person name="Mori K."/>
        </authorList>
    </citation>
    <scope>NUCLEOTIDE SEQUENCE [LARGE SCALE GENOMIC DNA]</scope>
    <source>
        <strain evidence="3 4">KCTC 23076</strain>
    </source>
</reference>
<keyword evidence="2" id="KW-0812">Transmembrane</keyword>
<dbReference type="RefSeq" id="WP_386674520.1">
    <property type="nucleotide sequence ID" value="NZ_JBHLTG010000008.1"/>
</dbReference>
<comment type="caution">
    <text evidence="3">The sequence shown here is derived from an EMBL/GenBank/DDBJ whole genome shotgun (WGS) entry which is preliminary data.</text>
</comment>
<gene>
    <name evidence="3" type="ORF">ACFFGH_27555</name>
</gene>
<feature type="transmembrane region" description="Helical" evidence="2">
    <location>
        <begin position="52"/>
        <end position="76"/>
    </location>
</feature>
<evidence type="ECO:0000256" key="1">
    <source>
        <dbReference type="SAM" id="MobiDB-lite"/>
    </source>
</evidence>
<feature type="region of interest" description="Disordered" evidence="1">
    <location>
        <begin position="174"/>
        <end position="212"/>
    </location>
</feature>
<keyword evidence="4" id="KW-1185">Reference proteome</keyword>
<evidence type="ECO:0000313" key="3">
    <source>
        <dbReference type="EMBL" id="MFC0681603.1"/>
    </source>
</evidence>
<accession>A0ABV6RX97</accession>
<proteinExistence type="predicted"/>
<feature type="compositionally biased region" description="Pro residues" evidence="1">
    <location>
        <begin position="25"/>
        <end position="35"/>
    </location>
</feature>
<keyword evidence="2" id="KW-1133">Transmembrane helix</keyword>
<name>A0ABV6RX97_9GAMM</name>
<feature type="compositionally biased region" description="Low complexity" evidence="1">
    <location>
        <begin position="182"/>
        <end position="191"/>
    </location>
</feature>
<protein>
    <recommendedName>
        <fullName evidence="5">Cell division protein FtsL</fullName>
    </recommendedName>
</protein>
<sequence length="212" mass="21661">MSAAPVLAPAVDTLPLTPQRAPEQPARPSPTPVRPAPVEAAPREKRAARPRIRYAIVAVAGIFGILLAQLLLSMVVSEGAYEIQALQSANKELGRDVQQLTEAQQRLSSTQNLVANAAALGMVNDPNRVFLRLSDGAVLGSPVPASADNAAVTNSDLVSNVLVEDLPVAAAVAEDGKKAAADDPAVPGAADGQSADGGLASSEEGLPSPVTR</sequence>
<keyword evidence="2" id="KW-0472">Membrane</keyword>
<organism evidence="3 4">
    <name type="scientific">Lysobacter korlensis</name>
    <dbReference type="NCBI Taxonomy" id="553636"/>
    <lineage>
        <taxon>Bacteria</taxon>
        <taxon>Pseudomonadati</taxon>
        <taxon>Pseudomonadota</taxon>
        <taxon>Gammaproteobacteria</taxon>
        <taxon>Lysobacterales</taxon>
        <taxon>Lysobacteraceae</taxon>
        <taxon>Lysobacter</taxon>
    </lineage>
</organism>
<evidence type="ECO:0008006" key="5">
    <source>
        <dbReference type="Google" id="ProtNLM"/>
    </source>
</evidence>
<evidence type="ECO:0000256" key="2">
    <source>
        <dbReference type="SAM" id="Phobius"/>
    </source>
</evidence>
<feature type="region of interest" description="Disordered" evidence="1">
    <location>
        <begin position="1"/>
        <end position="44"/>
    </location>
</feature>
<dbReference type="Proteomes" id="UP001589896">
    <property type="component" value="Unassembled WGS sequence"/>
</dbReference>